<dbReference type="InterPro" id="IPR033116">
    <property type="entry name" value="TRYPSIN_SER"/>
</dbReference>
<feature type="disulfide bond" evidence="9">
    <location>
        <begin position="313"/>
        <end position="340"/>
    </location>
</feature>
<evidence type="ECO:0000256" key="12">
    <source>
        <dbReference type="SAM" id="SignalP"/>
    </source>
</evidence>
<dbReference type="InterPro" id="IPR009003">
    <property type="entry name" value="Peptidase_S1_PA"/>
</dbReference>
<keyword evidence="6" id="KW-0865">Zymogen</keyword>
<evidence type="ECO:0000256" key="8">
    <source>
        <dbReference type="PIRSR" id="PIRSR001134-1"/>
    </source>
</evidence>
<evidence type="ECO:0000256" key="11">
    <source>
        <dbReference type="SAM" id="Phobius"/>
    </source>
</evidence>
<dbReference type="PRINTS" id="PR00861">
    <property type="entry name" value="ALYTICPTASE"/>
</dbReference>
<keyword evidence="7 9" id="KW-1015">Disulfide bond</keyword>
<feature type="region of interest" description="Disordered" evidence="10">
    <location>
        <begin position="369"/>
        <end position="401"/>
    </location>
</feature>
<keyword evidence="2 14" id="KW-0645">Protease</keyword>
<evidence type="ECO:0000256" key="3">
    <source>
        <dbReference type="ARBA" id="ARBA00022729"/>
    </source>
</evidence>
<keyword evidence="4" id="KW-0378">Hydrolase</keyword>
<feature type="active site" description="Charge relay system" evidence="8">
    <location>
        <position position="206"/>
    </location>
</feature>
<dbReference type="InterPro" id="IPR001316">
    <property type="entry name" value="Pept_S1A_streptogrisin"/>
</dbReference>
<dbReference type="Proteomes" id="UP001432168">
    <property type="component" value="Chromosome"/>
</dbReference>
<keyword evidence="3 12" id="KW-0732">Signal</keyword>
<evidence type="ECO:0000313" key="14">
    <source>
        <dbReference type="EMBL" id="KUM88003.1"/>
    </source>
</evidence>
<dbReference type="InterPro" id="IPR043504">
    <property type="entry name" value="Peptidase_S1_PA_chymotrypsin"/>
</dbReference>
<keyword evidence="17" id="KW-1185">Reference proteome</keyword>
<comment type="similarity">
    <text evidence="1">Belongs to the peptidase S1 family.</text>
</comment>
<evidence type="ECO:0000256" key="9">
    <source>
        <dbReference type="PIRSR" id="PIRSR001134-2"/>
    </source>
</evidence>
<evidence type="ECO:0000313" key="17">
    <source>
        <dbReference type="Proteomes" id="UP001432168"/>
    </source>
</evidence>
<dbReference type="RefSeq" id="WP_031038994.1">
    <property type="nucleotide sequence ID" value="NZ_CP108992.1"/>
</dbReference>
<keyword evidence="5" id="KW-0720">Serine protease</keyword>
<dbReference type="AlphaFoldDB" id="A0A101N7H1"/>
<evidence type="ECO:0000313" key="15">
    <source>
        <dbReference type="EMBL" id="WUT48038.1"/>
    </source>
</evidence>
<feature type="transmembrane region" description="Helical" evidence="11">
    <location>
        <begin position="417"/>
        <end position="437"/>
    </location>
</feature>
<dbReference type="EMBL" id="CP109011">
    <property type="protein sequence ID" value="WUT48038.1"/>
    <property type="molecule type" value="Genomic_DNA"/>
</dbReference>
<protein>
    <submittedName>
        <fullName evidence="14">Protease</fullName>
    </submittedName>
    <submittedName>
        <fullName evidence="15">S1 family peptidase</fullName>
    </submittedName>
</protein>
<evidence type="ECO:0000256" key="4">
    <source>
        <dbReference type="ARBA" id="ARBA00022801"/>
    </source>
</evidence>
<dbReference type="GO" id="GO:0006508">
    <property type="term" value="P:proteolysis"/>
    <property type="evidence" value="ECO:0007669"/>
    <property type="project" value="UniProtKB-KW"/>
</dbReference>
<feature type="active site" description="Charge relay system" evidence="8">
    <location>
        <position position="319"/>
    </location>
</feature>
<gene>
    <name evidence="14" type="ORF">AQI94_12855</name>
    <name evidence="15" type="ORF">OG929_39540</name>
</gene>
<dbReference type="GO" id="GO:0005576">
    <property type="term" value="C:extracellular region"/>
    <property type="evidence" value="ECO:0007669"/>
    <property type="project" value="InterPro"/>
</dbReference>
<proteinExistence type="inferred from homology"/>
<feature type="signal peptide" evidence="12">
    <location>
        <begin position="1"/>
        <end position="33"/>
    </location>
</feature>
<dbReference type="OrthoDB" id="8781117at2"/>
<dbReference type="SUPFAM" id="SSF50494">
    <property type="entry name" value="Trypsin-like serine proteases"/>
    <property type="match status" value="1"/>
</dbReference>
<keyword evidence="11" id="KW-0472">Membrane</keyword>
<evidence type="ECO:0000256" key="7">
    <source>
        <dbReference type="ARBA" id="ARBA00023157"/>
    </source>
</evidence>
<keyword evidence="11" id="KW-1133">Transmembrane helix</keyword>
<feature type="chain" id="PRO_5007101216" evidence="12">
    <location>
        <begin position="34"/>
        <end position="455"/>
    </location>
</feature>
<reference evidence="14 16" key="1">
    <citation type="submission" date="2015-10" db="EMBL/GenBank/DDBJ databases">
        <title>Draft genome sequence of Streptomyces pseudovenezuelae DSM 40212, type strain for the species Streptomyces pseudovenezuelae.</title>
        <authorList>
            <person name="Ruckert C."/>
            <person name="Winkler A."/>
            <person name="Kalinowski J."/>
            <person name="Kampfer P."/>
            <person name="Glaeser S."/>
        </authorList>
    </citation>
    <scope>NUCLEOTIDE SEQUENCE [LARGE SCALE GENOMIC DNA]</scope>
    <source>
        <strain evidence="14 16">DSM 40212</strain>
    </source>
</reference>
<dbReference type="Pfam" id="PF00089">
    <property type="entry name" value="Trypsin"/>
    <property type="match status" value="1"/>
</dbReference>
<dbReference type="PROSITE" id="PS00134">
    <property type="entry name" value="TRYPSIN_HIS"/>
    <property type="match status" value="1"/>
</dbReference>
<evidence type="ECO:0000256" key="10">
    <source>
        <dbReference type="SAM" id="MobiDB-lite"/>
    </source>
</evidence>
<dbReference type="CDD" id="cd21112">
    <property type="entry name" value="alphaLP-like"/>
    <property type="match status" value="1"/>
</dbReference>
<dbReference type="PROSITE" id="PS00135">
    <property type="entry name" value="TRYPSIN_SER"/>
    <property type="match status" value="1"/>
</dbReference>
<dbReference type="Proteomes" id="UP000053039">
    <property type="component" value="Unassembled WGS sequence"/>
</dbReference>
<name>A0A101N7H1_9ACTN</name>
<evidence type="ECO:0000256" key="6">
    <source>
        <dbReference type="ARBA" id="ARBA00023145"/>
    </source>
</evidence>
<accession>A0A101N7H1</accession>
<dbReference type="PIRSF" id="PIRSF001134">
    <property type="entry name" value="Streptogrisin"/>
    <property type="match status" value="1"/>
</dbReference>
<feature type="disulfide bond" evidence="9">
    <location>
        <begin position="187"/>
        <end position="207"/>
    </location>
</feature>
<evidence type="ECO:0000313" key="16">
    <source>
        <dbReference type="Proteomes" id="UP000053039"/>
    </source>
</evidence>
<reference evidence="15" key="2">
    <citation type="submission" date="2022-10" db="EMBL/GenBank/DDBJ databases">
        <title>The complete genomes of actinobacterial strains from the NBC collection.</title>
        <authorList>
            <person name="Joergensen T.S."/>
            <person name="Alvarez Arevalo M."/>
            <person name="Sterndorff E.B."/>
            <person name="Faurdal D."/>
            <person name="Vuksanovic O."/>
            <person name="Mourched A.-S."/>
            <person name="Charusanti P."/>
            <person name="Shaw S."/>
            <person name="Blin K."/>
            <person name="Weber T."/>
        </authorList>
    </citation>
    <scope>NUCLEOTIDE SEQUENCE</scope>
    <source>
        <strain evidence="15">NBC_00686</strain>
    </source>
</reference>
<evidence type="ECO:0000256" key="2">
    <source>
        <dbReference type="ARBA" id="ARBA00022670"/>
    </source>
</evidence>
<evidence type="ECO:0000259" key="13">
    <source>
        <dbReference type="SMART" id="SM00020"/>
    </source>
</evidence>
<dbReference type="SMART" id="SM00020">
    <property type="entry name" value="Tryp_SPc"/>
    <property type="match status" value="1"/>
</dbReference>
<dbReference type="EMBL" id="LMWM01000011">
    <property type="protein sequence ID" value="KUM88003.1"/>
    <property type="molecule type" value="Genomic_DNA"/>
</dbReference>
<evidence type="ECO:0000256" key="5">
    <source>
        <dbReference type="ARBA" id="ARBA00022825"/>
    </source>
</evidence>
<dbReference type="InterPro" id="IPR018114">
    <property type="entry name" value="TRYPSIN_HIS"/>
</dbReference>
<feature type="domain" description="Peptidase S1" evidence="13">
    <location>
        <begin position="186"/>
        <end position="358"/>
    </location>
</feature>
<feature type="active site" description="Charge relay system" evidence="8">
    <location>
        <position position="236"/>
    </location>
</feature>
<dbReference type="Gene3D" id="2.40.10.10">
    <property type="entry name" value="Trypsin-like serine proteases"/>
    <property type="match status" value="2"/>
</dbReference>
<dbReference type="GO" id="GO:0004252">
    <property type="term" value="F:serine-type endopeptidase activity"/>
    <property type="evidence" value="ECO:0007669"/>
    <property type="project" value="InterPro"/>
</dbReference>
<keyword evidence="11" id="KW-0812">Transmembrane</keyword>
<dbReference type="InterPro" id="IPR001254">
    <property type="entry name" value="Trypsin_dom"/>
</dbReference>
<organism evidence="14 16">
    <name type="scientific">Streptomyces pseudovenezuelae</name>
    <dbReference type="NCBI Taxonomy" id="67350"/>
    <lineage>
        <taxon>Bacteria</taxon>
        <taxon>Bacillati</taxon>
        <taxon>Actinomycetota</taxon>
        <taxon>Actinomycetes</taxon>
        <taxon>Kitasatosporales</taxon>
        <taxon>Streptomycetaceae</taxon>
        <taxon>Streptomyces</taxon>
        <taxon>Streptomyces aurantiacus group</taxon>
    </lineage>
</organism>
<dbReference type="Pfam" id="PF02983">
    <property type="entry name" value="Pro_Al_protease"/>
    <property type="match status" value="1"/>
</dbReference>
<sequence length="455" mass="46061">MRHARRRVVRRVTRLAAVGGLLLGGAMVTRAVASEPPATTAVPRTYAMKAGQTGTDLVSQLGSSRTAGTWIGADGKPVVAVTDEQAAAEVRKAGAKAKVVGHSMDELKSAAKTLRSAPRVAGTAWSMDYRTNEVVVQGDSTVSASDWAAMGKVAHGIGGFVRMERTEGSFTPRLNGAQPILSTGGRCSAGFNVTNGQSDFILTAGHCGPTGSVWFADTGGTNQLGKTVSQSFPGNDFSLVQYANGKAGDGAGVVFIGNGKGVQITGAGDPSIGQRVFRSGSTSGLRDGQVTGVNSTVNYPEGTVTGLIETNVCAEPGDSGGPMFSEGIALGITSGGSGDCTQGGTTFFQPVTKALSELGMQLIVSNPAAAGGASPAPSATSAQGSIAPGAASPGSSAAVQGAQGTPLLSRLTDTRNVGPGLLVLGGSLIALVATRYIRSEQDRKAYQRYYSATWG</sequence>
<evidence type="ECO:0000256" key="1">
    <source>
        <dbReference type="ARBA" id="ARBA00007664"/>
    </source>
</evidence>
<dbReference type="InterPro" id="IPR004236">
    <property type="entry name" value="Pept_S1_alpha_lytic"/>
</dbReference>